<gene>
    <name evidence="2" type="ORF">DILT_LOCUS8073</name>
</gene>
<sequence>MTGDSRRLALRIHVPDADVTKTLVFDALMTVGQACDQILHQIREIDGLDNRKPVRTNRAVLFFVTLRPGLFVHSAVDLPEDFSQSKHSSVRFYSSRETPKDEVHADRLFVTFANQCIGSQGSPKEYGLFLPHEDSKKGLWLDPSRSLEHYILRNGVSRPRLETDQLHTKY</sequence>
<dbReference type="Proteomes" id="UP000281553">
    <property type="component" value="Unassembled WGS sequence"/>
</dbReference>
<dbReference type="Gene3D" id="3.10.20.90">
    <property type="entry name" value="Phosphatidylinositol 3-kinase Catalytic Subunit, Chain A, domain 1"/>
    <property type="match status" value="1"/>
</dbReference>
<protein>
    <recommendedName>
        <fullName evidence="1">Talin N-terminal F0 domain-containing protein</fullName>
    </recommendedName>
</protein>
<dbReference type="PANTHER" id="PTHR19981">
    <property type="entry name" value="TALIN"/>
    <property type="match status" value="1"/>
</dbReference>
<accession>A0A3P7NUZ8</accession>
<dbReference type="Pfam" id="PF16511">
    <property type="entry name" value="FERM_f0"/>
    <property type="match status" value="1"/>
</dbReference>
<dbReference type="AlphaFoldDB" id="A0A3P7NUZ8"/>
<reference evidence="2 3" key="1">
    <citation type="submission" date="2018-11" db="EMBL/GenBank/DDBJ databases">
        <authorList>
            <consortium name="Pathogen Informatics"/>
        </authorList>
    </citation>
    <scope>NUCLEOTIDE SEQUENCE [LARGE SCALE GENOMIC DNA]</scope>
</reference>
<proteinExistence type="predicted"/>
<dbReference type="PANTHER" id="PTHR19981:SF1">
    <property type="entry name" value="RHEA, ISOFORM B"/>
    <property type="match status" value="1"/>
</dbReference>
<dbReference type="InterPro" id="IPR032425">
    <property type="entry name" value="FERM_f0"/>
</dbReference>
<dbReference type="GO" id="GO:0005925">
    <property type="term" value="C:focal adhesion"/>
    <property type="evidence" value="ECO:0007669"/>
    <property type="project" value="TreeGrafter"/>
</dbReference>
<evidence type="ECO:0000313" key="3">
    <source>
        <dbReference type="Proteomes" id="UP000281553"/>
    </source>
</evidence>
<dbReference type="GO" id="GO:0005737">
    <property type="term" value="C:cytoplasm"/>
    <property type="evidence" value="ECO:0007669"/>
    <property type="project" value="TreeGrafter"/>
</dbReference>
<dbReference type="GO" id="GO:0005886">
    <property type="term" value="C:plasma membrane"/>
    <property type="evidence" value="ECO:0007669"/>
    <property type="project" value="TreeGrafter"/>
</dbReference>
<feature type="domain" description="Talin N-terminal F0" evidence="1">
    <location>
        <begin position="122"/>
        <end position="155"/>
    </location>
</feature>
<dbReference type="OrthoDB" id="10262320at2759"/>
<evidence type="ECO:0000259" key="1">
    <source>
        <dbReference type="Pfam" id="PF16511"/>
    </source>
</evidence>
<dbReference type="GO" id="GO:0030036">
    <property type="term" value="P:actin cytoskeleton organization"/>
    <property type="evidence" value="ECO:0007669"/>
    <property type="project" value="TreeGrafter"/>
</dbReference>
<name>A0A3P7NUZ8_DIBLA</name>
<organism evidence="2 3">
    <name type="scientific">Dibothriocephalus latus</name>
    <name type="common">Fish tapeworm</name>
    <name type="synonym">Diphyllobothrium latum</name>
    <dbReference type="NCBI Taxonomy" id="60516"/>
    <lineage>
        <taxon>Eukaryota</taxon>
        <taxon>Metazoa</taxon>
        <taxon>Spiralia</taxon>
        <taxon>Lophotrochozoa</taxon>
        <taxon>Platyhelminthes</taxon>
        <taxon>Cestoda</taxon>
        <taxon>Eucestoda</taxon>
        <taxon>Diphyllobothriidea</taxon>
        <taxon>Diphyllobothriidae</taxon>
        <taxon>Dibothriocephalus</taxon>
    </lineage>
</organism>
<dbReference type="GO" id="GO:0098609">
    <property type="term" value="P:cell-cell adhesion"/>
    <property type="evidence" value="ECO:0007669"/>
    <property type="project" value="TreeGrafter"/>
</dbReference>
<keyword evidence="3" id="KW-1185">Reference proteome</keyword>
<dbReference type="GO" id="GO:0005178">
    <property type="term" value="F:integrin binding"/>
    <property type="evidence" value="ECO:0007669"/>
    <property type="project" value="TreeGrafter"/>
</dbReference>
<dbReference type="EMBL" id="UYRU01053414">
    <property type="protein sequence ID" value="VDN12242.1"/>
    <property type="molecule type" value="Genomic_DNA"/>
</dbReference>
<evidence type="ECO:0000313" key="2">
    <source>
        <dbReference type="EMBL" id="VDN12242.1"/>
    </source>
</evidence>